<dbReference type="Gene3D" id="3.40.5.100">
    <property type="match status" value="1"/>
</dbReference>
<dbReference type="OMA" id="SAGHRMF"/>
<dbReference type="Ensembl" id="ENSPMAT00000009360.1">
    <property type="protein sequence ID" value="ENSPMAP00000009320.1"/>
    <property type="gene ID" value="ENSPMAG00000008466.1"/>
</dbReference>
<sequence>MQTGGEMYYSDMYANAVVPSDIKSSPCLWGEGMGGAMFWKELIGVSRALGFSRPYLVTASHITITNADTCKKLGASSPLRYASGTYRMFKLPSEGTPPGPGSRVTYLGSAPNCGDTLAFDHQHTFPRGEPVAVDAELATVIRTSRLAPHFSVELGE</sequence>
<protein>
    <submittedName>
        <fullName evidence="1">Uncharacterized protein</fullName>
    </submittedName>
</protein>
<dbReference type="HOGENOM" id="CLU_1690854_0_0_1"/>
<organism evidence="1">
    <name type="scientific">Petromyzon marinus</name>
    <name type="common">Sea lamprey</name>
    <dbReference type="NCBI Taxonomy" id="7757"/>
    <lineage>
        <taxon>Eukaryota</taxon>
        <taxon>Metazoa</taxon>
        <taxon>Chordata</taxon>
        <taxon>Craniata</taxon>
        <taxon>Vertebrata</taxon>
        <taxon>Cyclostomata</taxon>
        <taxon>Hyperoartia</taxon>
        <taxon>Petromyzontiformes</taxon>
        <taxon>Petromyzontidae</taxon>
        <taxon>Petromyzon</taxon>
    </lineage>
</organism>
<dbReference type="AlphaFoldDB" id="S4RVT0"/>
<reference evidence="1" key="1">
    <citation type="submission" date="2025-08" db="UniProtKB">
        <authorList>
            <consortium name="Ensembl"/>
        </authorList>
    </citation>
    <scope>IDENTIFICATION</scope>
</reference>
<dbReference type="STRING" id="7757.ENSPMAP00000009320"/>
<dbReference type="Gene3D" id="3.40.50.150">
    <property type="entry name" value="Vaccinia Virus protein VP39"/>
    <property type="match status" value="1"/>
</dbReference>
<evidence type="ECO:0000313" key="1">
    <source>
        <dbReference type="Ensembl" id="ENSPMAP00000009320.1"/>
    </source>
</evidence>
<accession>S4RVT0</accession>
<dbReference type="GeneTree" id="ENSGT00940000169902"/>
<reference evidence="1" key="2">
    <citation type="submission" date="2025-09" db="UniProtKB">
        <authorList>
            <consortium name="Ensembl"/>
        </authorList>
    </citation>
    <scope>IDENTIFICATION</scope>
</reference>
<name>S4RVT0_PETMA</name>
<proteinExistence type="predicted"/>
<dbReference type="InterPro" id="IPR029063">
    <property type="entry name" value="SAM-dependent_MTases_sf"/>
</dbReference>